<dbReference type="EMBL" id="VTWU01000005">
    <property type="protein sequence ID" value="KAA9331510.1"/>
    <property type="molecule type" value="Genomic_DNA"/>
</dbReference>
<dbReference type="PANTHER" id="PTHR36440">
    <property type="entry name" value="PUTATIVE (AFU_ORTHOLOGUE AFUA_8G07350)-RELATED"/>
    <property type="match status" value="1"/>
</dbReference>
<accession>A0A7L4ZYU4</accession>
<sequence>MKTLTPPHVLAADFAMQTTLMPARSPFLRRRTLAESWWYMGTLTTPLITGAETNGEFALLDVSLQRGVEPPVHTHLREDETVYVLDGQLTFHVGDEELHAGPGDVVHLPRGIRHTFRLETDYARTLLHISPAGFENFFRDLAEPAQALVIPALPTNPNAARIAAVAKHYGLQAS</sequence>
<comment type="caution">
    <text evidence="1">The sequence shown here is derived from an EMBL/GenBank/DDBJ whole genome shotgun (WGS) entry which is preliminary data.</text>
</comment>
<dbReference type="PANTHER" id="PTHR36440:SF1">
    <property type="entry name" value="PUTATIVE (AFU_ORTHOLOGUE AFUA_8G07350)-RELATED"/>
    <property type="match status" value="1"/>
</dbReference>
<evidence type="ECO:0000313" key="2">
    <source>
        <dbReference type="Proteomes" id="UP000326380"/>
    </source>
</evidence>
<dbReference type="Pfam" id="PF07883">
    <property type="entry name" value="Cupin_2"/>
    <property type="match status" value="1"/>
</dbReference>
<dbReference type="RefSeq" id="WP_151079688.1">
    <property type="nucleotide sequence ID" value="NZ_CP047647.1"/>
</dbReference>
<proteinExistence type="predicted"/>
<dbReference type="AlphaFoldDB" id="A0A7L4ZYU4"/>
<gene>
    <name evidence="1" type="ORF">F0P96_14825</name>
</gene>
<reference evidence="1 2" key="1">
    <citation type="submission" date="2019-09" db="EMBL/GenBank/DDBJ databases">
        <title>Genome sequence of Hymenobacter sp. M3.</title>
        <authorList>
            <person name="Srinivasan S."/>
        </authorList>
    </citation>
    <scope>NUCLEOTIDE SEQUENCE [LARGE SCALE GENOMIC DNA]</scope>
    <source>
        <strain evidence="1 2">M3</strain>
    </source>
</reference>
<dbReference type="InterPro" id="IPR013096">
    <property type="entry name" value="Cupin_2"/>
</dbReference>
<name>A0A7L4ZYU4_9BACT</name>
<dbReference type="Proteomes" id="UP000326380">
    <property type="component" value="Unassembled WGS sequence"/>
</dbReference>
<dbReference type="CDD" id="cd02215">
    <property type="entry name" value="cupin_QDO_N_C"/>
    <property type="match status" value="1"/>
</dbReference>
<dbReference type="InterPro" id="IPR011051">
    <property type="entry name" value="RmlC_Cupin_sf"/>
</dbReference>
<dbReference type="SUPFAM" id="SSF51182">
    <property type="entry name" value="RmlC-like cupins"/>
    <property type="match status" value="1"/>
</dbReference>
<dbReference type="InterPro" id="IPR014710">
    <property type="entry name" value="RmlC-like_jellyroll"/>
</dbReference>
<dbReference type="InterPro" id="IPR053146">
    <property type="entry name" value="QDO-like"/>
</dbReference>
<keyword evidence="2" id="KW-1185">Reference proteome</keyword>
<organism evidence="1 2">
    <name type="scientific">Hymenobacter busanensis</name>
    <dbReference type="NCBI Taxonomy" id="2607656"/>
    <lineage>
        <taxon>Bacteria</taxon>
        <taxon>Pseudomonadati</taxon>
        <taxon>Bacteroidota</taxon>
        <taxon>Cytophagia</taxon>
        <taxon>Cytophagales</taxon>
        <taxon>Hymenobacteraceae</taxon>
        <taxon>Hymenobacter</taxon>
    </lineage>
</organism>
<dbReference type="Gene3D" id="2.60.120.10">
    <property type="entry name" value="Jelly Rolls"/>
    <property type="match status" value="1"/>
</dbReference>
<protein>
    <submittedName>
        <fullName evidence="1">Cupin domain-containing protein</fullName>
    </submittedName>
</protein>
<evidence type="ECO:0000313" key="1">
    <source>
        <dbReference type="EMBL" id="KAA9331510.1"/>
    </source>
</evidence>